<evidence type="ECO:0000256" key="2">
    <source>
        <dbReference type="SAM" id="SignalP"/>
    </source>
</evidence>
<dbReference type="InterPro" id="IPR045266">
    <property type="entry name" value="DOH_DOMON"/>
</dbReference>
<feature type="domain" description="Secretion system C-terminal sorting" evidence="3">
    <location>
        <begin position="186"/>
        <end position="253"/>
    </location>
</feature>
<keyword evidence="1 2" id="KW-0732">Signal</keyword>
<dbReference type="InterPro" id="IPR026444">
    <property type="entry name" value="Secre_tail"/>
</dbReference>
<evidence type="ECO:0000256" key="1">
    <source>
        <dbReference type="ARBA" id="ARBA00022729"/>
    </source>
</evidence>
<keyword evidence="5" id="KW-1185">Reference proteome</keyword>
<feature type="chain" id="PRO_5046153759" evidence="2">
    <location>
        <begin position="19"/>
        <end position="255"/>
    </location>
</feature>
<reference evidence="5" key="1">
    <citation type="submission" date="2023-07" db="EMBL/GenBank/DDBJ databases">
        <title>Chryseobacterium sp. GMJ5 Genome sequencing and assembly.</title>
        <authorList>
            <person name="Jung Y."/>
        </authorList>
    </citation>
    <scope>NUCLEOTIDE SEQUENCE [LARGE SCALE GENOMIC DNA]</scope>
    <source>
        <strain evidence="5">GMJ5</strain>
    </source>
</reference>
<proteinExistence type="predicted"/>
<dbReference type="CDD" id="cd09631">
    <property type="entry name" value="DOMON_DOH"/>
    <property type="match status" value="1"/>
</dbReference>
<feature type="signal peptide" evidence="2">
    <location>
        <begin position="1"/>
        <end position="18"/>
    </location>
</feature>
<organism evidence="4 5">
    <name type="scientific">Chryseobacterium gilvum</name>
    <dbReference type="NCBI Taxonomy" id="2976534"/>
    <lineage>
        <taxon>Bacteria</taxon>
        <taxon>Pseudomonadati</taxon>
        <taxon>Bacteroidota</taxon>
        <taxon>Flavobacteriia</taxon>
        <taxon>Flavobacteriales</taxon>
        <taxon>Weeksellaceae</taxon>
        <taxon>Chryseobacterium group</taxon>
        <taxon>Chryseobacterium</taxon>
    </lineage>
</organism>
<accession>A0ABT2W2L1</accession>
<name>A0ABT2W2L1_9FLAO</name>
<dbReference type="Pfam" id="PF18962">
    <property type="entry name" value="Por_Secre_tail"/>
    <property type="match status" value="1"/>
</dbReference>
<evidence type="ECO:0000313" key="4">
    <source>
        <dbReference type="EMBL" id="MCU7615497.1"/>
    </source>
</evidence>
<sequence>MKKLLLISSLALATTVGAQYSSGGLFPVGTTGVSVKIETTPSIVRITLSGPSNSFLGLGAGSSGMASGADGFIYNSATTTDYTFNGIGVTPSADAIQDWTITANAVVGSTRTIVATRSLSGSAGDTPIPNAAGNLEIFCARGNSTMNLSYHGASNRGYATLPMSFDSALATSETNIPDVAKKYTMLYPNPAKETVNFKNADKIKSVDIYESSGRKVKSVALKGENISVSDLKSGTYYFEITQKDGTLSFEKLIKE</sequence>
<evidence type="ECO:0000259" key="3">
    <source>
        <dbReference type="Pfam" id="PF18962"/>
    </source>
</evidence>
<protein>
    <submittedName>
        <fullName evidence="4">T9SS type A sorting domain-containing protein</fullName>
    </submittedName>
</protein>
<evidence type="ECO:0000313" key="5">
    <source>
        <dbReference type="Proteomes" id="UP001208114"/>
    </source>
</evidence>
<comment type="caution">
    <text evidence="4">The sequence shown here is derived from an EMBL/GenBank/DDBJ whole genome shotgun (WGS) entry which is preliminary data.</text>
</comment>
<dbReference type="NCBIfam" id="TIGR04183">
    <property type="entry name" value="Por_Secre_tail"/>
    <property type="match status" value="1"/>
</dbReference>
<gene>
    <name evidence="4" type="ORF">N0B16_13750</name>
</gene>
<dbReference type="RefSeq" id="WP_262991516.1">
    <property type="nucleotide sequence ID" value="NZ_JAOTEN010000005.1"/>
</dbReference>
<dbReference type="Proteomes" id="UP001208114">
    <property type="component" value="Unassembled WGS sequence"/>
</dbReference>
<dbReference type="EMBL" id="JAOTEN010000005">
    <property type="protein sequence ID" value="MCU7615497.1"/>
    <property type="molecule type" value="Genomic_DNA"/>
</dbReference>